<dbReference type="EMBL" id="ABEU02000012">
    <property type="protein sequence ID" value="PNR43960.1"/>
    <property type="molecule type" value="Genomic_DNA"/>
</dbReference>
<accession>A0A2K1JR00</accession>
<evidence type="ECO:0000313" key="3">
    <source>
        <dbReference type="Proteomes" id="UP000006727"/>
    </source>
</evidence>
<name>A0A2K1JR00_PHYPA</name>
<proteinExistence type="predicted"/>
<dbReference type="EnsemblPlants" id="Pp3c12_15789V3.1">
    <property type="protein sequence ID" value="PAC:32973254.CDS.1"/>
    <property type="gene ID" value="Pp3c12_15789"/>
</dbReference>
<reference evidence="1 3" key="2">
    <citation type="journal article" date="2018" name="Plant J.">
        <title>The Physcomitrella patens chromosome-scale assembly reveals moss genome structure and evolution.</title>
        <authorList>
            <person name="Lang D."/>
            <person name="Ullrich K.K."/>
            <person name="Murat F."/>
            <person name="Fuchs J."/>
            <person name="Jenkins J."/>
            <person name="Haas F.B."/>
            <person name="Piednoel M."/>
            <person name="Gundlach H."/>
            <person name="Van Bel M."/>
            <person name="Meyberg R."/>
            <person name="Vives C."/>
            <person name="Morata J."/>
            <person name="Symeonidi A."/>
            <person name="Hiss M."/>
            <person name="Muchero W."/>
            <person name="Kamisugi Y."/>
            <person name="Saleh O."/>
            <person name="Blanc G."/>
            <person name="Decker E.L."/>
            <person name="van Gessel N."/>
            <person name="Grimwood J."/>
            <person name="Hayes R.D."/>
            <person name="Graham S.W."/>
            <person name="Gunter L.E."/>
            <person name="McDaniel S.F."/>
            <person name="Hoernstein S.N.W."/>
            <person name="Larsson A."/>
            <person name="Li F.W."/>
            <person name="Perroud P.F."/>
            <person name="Phillips J."/>
            <person name="Ranjan P."/>
            <person name="Rokshar D.S."/>
            <person name="Rothfels C.J."/>
            <person name="Schneider L."/>
            <person name="Shu S."/>
            <person name="Stevenson D.W."/>
            <person name="Thummler F."/>
            <person name="Tillich M."/>
            <person name="Villarreal Aguilar J.C."/>
            <person name="Widiez T."/>
            <person name="Wong G.K."/>
            <person name="Wymore A."/>
            <person name="Zhang Y."/>
            <person name="Zimmer A.D."/>
            <person name="Quatrano R.S."/>
            <person name="Mayer K.F.X."/>
            <person name="Goodstein D."/>
            <person name="Casacuberta J.M."/>
            <person name="Vandepoele K."/>
            <person name="Reski R."/>
            <person name="Cuming A.C."/>
            <person name="Tuskan G.A."/>
            <person name="Maumus F."/>
            <person name="Salse J."/>
            <person name="Schmutz J."/>
            <person name="Rensing S.A."/>
        </authorList>
    </citation>
    <scope>NUCLEOTIDE SEQUENCE [LARGE SCALE GENOMIC DNA]</scope>
    <source>
        <strain evidence="2 3">cv. Gransden 2004</strain>
    </source>
</reference>
<dbReference type="Gramene" id="Pp3c12_15789V3.1">
    <property type="protein sequence ID" value="PAC:32973254.CDS.1"/>
    <property type="gene ID" value="Pp3c12_15789"/>
</dbReference>
<gene>
    <name evidence="1" type="ORF">PHYPA_016343</name>
</gene>
<dbReference type="AlphaFoldDB" id="A0A2K1JR00"/>
<reference evidence="1 3" key="1">
    <citation type="journal article" date="2008" name="Science">
        <title>The Physcomitrella genome reveals evolutionary insights into the conquest of land by plants.</title>
        <authorList>
            <person name="Rensing S."/>
            <person name="Lang D."/>
            <person name="Zimmer A."/>
            <person name="Terry A."/>
            <person name="Salamov A."/>
            <person name="Shapiro H."/>
            <person name="Nishiyama T."/>
            <person name="Perroud P.-F."/>
            <person name="Lindquist E."/>
            <person name="Kamisugi Y."/>
            <person name="Tanahashi T."/>
            <person name="Sakakibara K."/>
            <person name="Fujita T."/>
            <person name="Oishi K."/>
            <person name="Shin-I T."/>
            <person name="Kuroki Y."/>
            <person name="Toyoda A."/>
            <person name="Suzuki Y."/>
            <person name="Hashimoto A."/>
            <person name="Yamaguchi K."/>
            <person name="Sugano A."/>
            <person name="Kohara Y."/>
            <person name="Fujiyama A."/>
            <person name="Anterola A."/>
            <person name="Aoki S."/>
            <person name="Ashton N."/>
            <person name="Barbazuk W.B."/>
            <person name="Barker E."/>
            <person name="Bennetzen J."/>
            <person name="Bezanilla M."/>
            <person name="Blankenship R."/>
            <person name="Cho S.H."/>
            <person name="Dutcher S."/>
            <person name="Estelle M."/>
            <person name="Fawcett J.A."/>
            <person name="Gundlach H."/>
            <person name="Hanada K."/>
            <person name="Heyl A."/>
            <person name="Hicks K.A."/>
            <person name="Hugh J."/>
            <person name="Lohr M."/>
            <person name="Mayer K."/>
            <person name="Melkozernov A."/>
            <person name="Murata T."/>
            <person name="Nelson D."/>
            <person name="Pils B."/>
            <person name="Prigge M."/>
            <person name="Reiss B."/>
            <person name="Renner T."/>
            <person name="Rombauts S."/>
            <person name="Rushton P."/>
            <person name="Sanderfoot A."/>
            <person name="Schween G."/>
            <person name="Shiu S.-H."/>
            <person name="Stueber K."/>
            <person name="Theodoulou F.L."/>
            <person name="Tu H."/>
            <person name="Van de Peer Y."/>
            <person name="Verrier P.J."/>
            <person name="Waters E."/>
            <person name="Wood A."/>
            <person name="Yang L."/>
            <person name="Cove D."/>
            <person name="Cuming A."/>
            <person name="Hasebe M."/>
            <person name="Lucas S."/>
            <person name="Mishler D.B."/>
            <person name="Reski R."/>
            <person name="Grigoriev I."/>
            <person name="Quatrano R.S."/>
            <person name="Boore J.L."/>
        </authorList>
    </citation>
    <scope>NUCLEOTIDE SEQUENCE [LARGE SCALE GENOMIC DNA]</scope>
    <source>
        <strain evidence="2 3">cv. Gransden 2004</strain>
    </source>
</reference>
<sequence>MNCFNWSTYYEQLSHRSMDHRTEANPASLISMINWKGKENAQSSVTSQSFIDQLGLLNNSRASQIEIIGWKRDKRDSTLRDREHLLRNIPPAGWDRCRVRTGSSDNGQRYYRV</sequence>
<evidence type="ECO:0000313" key="2">
    <source>
        <dbReference type="EnsemblPlants" id="PAC:32973254.CDS.1"/>
    </source>
</evidence>
<keyword evidence="3" id="KW-1185">Reference proteome</keyword>
<dbReference type="InParanoid" id="A0A2K1JR00"/>
<organism evidence="1">
    <name type="scientific">Physcomitrium patens</name>
    <name type="common">Spreading-leaved earth moss</name>
    <name type="synonym">Physcomitrella patens</name>
    <dbReference type="NCBI Taxonomy" id="3218"/>
    <lineage>
        <taxon>Eukaryota</taxon>
        <taxon>Viridiplantae</taxon>
        <taxon>Streptophyta</taxon>
        <taxon>Embryophyta</taxon>
        <taxon>Bryophyta</taxon>
        <taxon>Bryophytina</taxon>
        <taxon>Bryopsida</taxon>
        <taxon>Funariidae</taxon>
        <taxon>Funariales</taxon>
        <taxon>Funariaceae</taxon>
        <taxon>Physcomitrium</taxon>
    </lineage>
</organism>
<dbReference type="Proteomes" id="UP000006727">
    <property type="component" value="Chromosome 12"/>
</dbReference>
<reference evidence="2" key="3">
    <citation type="submission" date="2020-12" db="UniProtKB">
        <authorList>
            <consortium name="EnsemblPlants"/>
        </authorList>
    </citation>
    <scope>IDENTIFICATION</scope>
</reference>
<evidence type="ECO:0000313" key="1">
    <source>
        <dbReference type="EMBL" id="PNR43960.1"/>
    </source>
</evidence>
<protein>
    <submittedName>
        <fullName evidence="1 2">Uncharacterized protein</fullName>
    </submittedName>
</protein>